<evidence type="ECO:0000256" key="2">
    <source>
        <dbReference type="ARBA" id="ARBA00022741"/>
    </source>
</evidence>
<accession>A0A9P5XBN3</accession>
<dbReference type="Gene3D" id="1.10.510.10">
    <property type="entry name" value="Transferase(Phosphotransferase) domain 1"/>
    <property type="match status" value="1"/>
</dbReference>
<dbReference type="InterPro" id="IPR051681">
    <property type="entry name" value="Ser/Thr_Kinases-Pseudokinases"/>
</dbReference>
<keyword evidence="2" id="KW-0547">Nucleotide-binding</keyword>
<dbReference type="GO" id="GO:0005524">
    <property type="term" value="F:ATP binding"/>
    <property type="evidence" value="ECO:0007669"/>
    <property type="project" value="UniProtKB-KW"/>
</dbReference>
<keyword evidence="1" id="KW-0808">Transferase</keyword>
<evidence type="ECO:0000256" key="3">
    <source>
        <dbReference type="ARBA" id="ARBA00022777"/>
    </source>
</evidence>
<dbReference type="GO" id="GO:0004674">
    <property type="term" value="F:protein serine/threonine kinase activity"/>
    <property type="evidence" value="ECO:0007669"/>
    <property type="project" value="TreeGrafter"/>
</dbReference>
<dbReference type="Proteomes" id="UP000807342">
    <property type="component" value="Unassembled WGS sequence"/>
</dbReference>
<dbReference type="OrthoDB" id="4062651at2759"/>
<keyword evidence="3 6" id="KW-0418">Kinase</keyword>
<keyword evidence="4" id="KW-0067">ATP-binding</keyword>
<sequence>MALYQLCEYTRFYPHYYVLRNVDVKSREDGGSLSDVYKGRLGGHILCLKVMRLNKSDTIAALGAYTKEAVLWGEMRHPNIVPFYGIFYLDEAHTQLCLVSPWMKNGDVVGYLKDNPDASRESLVGIRFPPTIPKSFTNPKIYDVALGLEYLQAQKLVHSDLKGANILVDDDGRACITDFGMTFLRLDAMMPLAIGLSQHLGYPSYRWLAPELAVDDTRPTLKSDIWAFGCVCFEVLSGLLPFHGCRADPQIIMRLHRGELPSGSDPQVIAGIDDDMYKLMSRCWSKDPAGRPSCREILKILRMKGVTGKNVDADRTRRFQLATADETVDLTKIGEILGEVPLKNHSAVITTIIVI</sequence>
<dbReference type="SMART" id="SM00220">
    <property type="entry name" value="S_TKc"/>
    <property type="match status" value="1"/>
</dbReference>
<dbReference type="EMBL" id="MU151187">
    <property type="protein sequence ID" value="KAF9447735.1"/>
    <property type="molecule type" value="Genomic_DNA"/>
</dbReference>
<dbReference type="InterPro" id="IPR000719">
    <property type="entry name" value="Prot_kinase_dom"/>
</dbReference>
<name>A0A9P5XBN3_9AGAR</name>
<dbReference type="SUPFAM" id="SSF56112">
    <property type="entry name" value="Protein kinase-like (PK-like)"/>
    <property type="match status" value="1"/>
</dbReference>
<keyword evidence="7" id="KW-1185">Reference proteome</keyword>
<dbReference type="PRINTS" id="PR00109">
    <property type="entry name" value="TYRKINASE"/>
</dbReference>
<dbReference type="InterPro" id="IPR001245">
    <property type="entry name" value="Ser-Thr/Tyr_kinase_cat_dom"/>
</dbReference>
<proteinExistence type="predicted"/>
<dbReference type="InterPro" id="IPR011009">
    <property type="entry name" value="Kinase-like_dom_sf"/>
</dbReference>
<protein>
    <submittedName>
        <fullName evidence="6">Kinase-like protein</fullName>
    </submittedName>
</protein>
<dbReference type="PANTHER" id="PTHR44329">
    <property type="entry name" value="SERINE/THREONINE-PROTEIN KINASE TNNI3K-RELATED"/>
    <property type="match status" value="1"/>
</dbReference>
<reference evidence="6" key="1">
    <citation type="submission" date="2020-11" db="EMBL/GenBank/DDBJ databases">
        <authorList>
            <consortium name="DOE Joint Genome Institute"/>
            <person name="Ahrendt S."/>
            <person name="Riley R."/>
            <person name="Andreopoulos W."/>
            <person name="Labutti K."/>
            <person name="Pangilinan J."/>
            <person name="Ruiz-Duenas F.J."/>
            <person name="Barrasa J.M."/>
            <person name="Sanchez-Garcia M."/>
            <person name="Camarero S."/>
            <person name="Miyauchi S."/>
            <person name="Serrano A."/>
            <person name="Linde D."/>
            <person name="Babiker R."/>
            <person name="Drula E."/>
            <person name="Ayuso-Fernandez I."/>
            <person name="Pacheco R."/>
            <person name="Padilla G."/>
            <person name="Ferreira P."/>
            <person name="Barriuso J."/>
            <person name="Kellner H."/>
            <person name="Castanera R."/>
            <person name="Alfaro M."/>
            <person name="Ramirez L."/>
            <person name="Pisabarro A.G."/>
            <person name="Kuo A."/>
            <person name="Tritt A."/>
            <person name="Lipzen A."/>
            <person name="He G."/>
            <person name="Yan M."/>
            <person name="Ng V."/>
            <person name="Cullen D."/>
            <person name="Martin F."/>
            <person name="Rosso M.-N."/>
            <person name="Henrissat B."/>
            <person name="Hibbett D."/>
            <person name="Martinez A.T."/>
            <person name="Grigoriev I.V."/>
        </authorList>
    </citation>
    <scope>NUCLEOTIDE SEQUENCE</scope>
    <source>
        <strain evidence="6">MF-IS2</strain>
    </source>
</reference>
<evidence type="ECO:0000259" key="5">
    <source>
        <dbReference type="PROSITE" id="PS50011"/>
    </source>
</evidence>
<dbReference type="InterPro" id="IPR008271">
    <property type="entry name" value="Ser/Thr_kinase_AS"/>
</dbReference>
<evidence type="ECO:0000256" key="1">
    <source>
        <dbReference type="ARBA" id="ARBA00022679"/>
    </source>
</evidence>
<dbReference type="PROSITE" id="PS50011">
    <property type="entry name" value="PROTEIN_KINASE_DOM"/>
    <property type="match status" value="1"/>
</dbReference>
<dbReference type="AlphaFoldDB" id="A0A9P5XBN3"/>
<dbReference type="PANTHER" id="PTHR44329:SF288">
    <property type="entry name" value="MITOGEN-ACTIVATED PROTEIN KINASE KINASE KINASE 20"/>
    <property type="match status" value="1"/>
</dbReference>
<dbReference type="PROSITE" id="PS00108">
    <property type="entry name" value="PROTEIN_KINASE_ST"/>
    <property type="match status" value="1"/>
</dbReference>
<gene>
    <name evidence="6" type="ORF">P691DRAFT_760500</name>
</gene>
<organism evidence="6 7">
    <name type="scientific">Macrolepiota fuliginosa MF-IS2</name>
    <dbReference type="NCBI Taxonomy" id="1400762"/>
    <lineage>
        <taxon>Eukaryota</taxon>
        <taxon>Fungi</taxon>
        <taxon>Dikarya</taxon>
        <taxon>Basidiomycota</taxon>
        <taxon>Agaricomycotina</taxon>
        <taxon>Agaricomycetes</taxon>
        <taxon>Agaricomycetidae</taxon>
        <taxon>Agaricales</taxon>
        <taxon>Agaricineae</taxon>
        <taxon>Agaricaceae</taxon>
        <taxon>Macrolepiota</taxon>
    </lineage>
</organism>
<dbReference type="Pfam" id="PF07714">
    <property type="entry name" value="PK_Tyr_Ser-Thr"/>
    <property type="match status" value="1"/>
</dbReference>
<evidence type="ECO:0000313" key="7">
    <source>
        <dbReference type="Proteomes" id="UP000807342"/>
    </source>
</evidence>
<evidence type="ECO:0000256" key="4">
    <source>
        <dbReference type="ARBA" id="ARBA00022840"/>
    </source>
</evidence>
<feature type="domain" description="Protein kinase" evidence="5">
    <location>
        <begin position="22"/>
        <end position="303"/>
    </location>
</feature>
<evidence type="ECO:0000313" key="6">
    <source>
        <dbReference type="EMBL" id="KAF9447735.1"/>
    </source>
</evidence>
<comment type="caution">
    <text evidence="6">The sequence shown here is derived from an EMBL/GenBank/DDBJ whole genome shotgun (WGS) entry which is preliminary data.</text>
</comment>